<dbReference type="InterPro" id="IPR023023">
    <property type="entry name" value="dNTPase_2"/>
</dbReference>
<comment type="similarity">
    <text evidence="2">Belongs to the dGTPase family. Type 2 subfamily.</text>
</comment>
<dbReference type="Pfam" id="PF01966">
    <property type="entry name" value="HD"/>
    <property type="match status" value="1"/>
</dbReference>
<feature type="domain" description="HD" evidence="4">
    <location>
        <begin position="93"/>
        <end position="245"/>
    </location>
</feature>
<gene>
    <name evidence="5" type="primary">dgt</name>
    <name evidence="5" type="ORF">CCHOA_08300</name>
</gene>
<evidence type="ECO:0000256" key="1">
    <source>
        <dbReference type="ARBA" id="ARBA00022801"/>
    </source>
</evidence>
<name>A0A3G6J819_9CORY</name>
<sequence length="451" mass="49232">MGNRHAHLNTTRPHKDGDFAEVDTQRSPYRYTVDDCARLLPEAAKTHHLVDSPELRHPFARDRARVLHSAAFRRLADKTQVVGPQAGDTPRTRLTHSLEVAQIARAIGTGLGADPDLCELAGLTHDIGHPPYGHNGEVALNELGADCGGFEGNAQTLRILGRLEPKILDEEGNSYGLNLTRAALDAACKYPWTRTNPDGSVNRKYGCYDEDLALLQFARAGHVEGSRIPPLEGQVMDFADDIAYSVHDVEDGIIAGRISLAVLWDFVELASLANRGAEVYGGSPEELLAAADRLRQLSSVIAAAEFSPTLKGLAGLKRLTSELVGRYIGATIAASNQHNEPIADRLHGQVVRPAEVQAEVTLLKTLAVLYVMDEPSHLSNQDRQRDRIARVFDFYQLTAPESLDPMFAAWFVQAENDAAKTRVIIDQIASLTETALQTVAKRAHSIASFYG</sequence>
<feature type="region of interest" description="Disordered" evidence="3">
    <location>
        <begin position="1"/>
        <end position="23"/>
    </location>
</feature>
<evidence type="ECO:0000256" key="2">
    <source>
        <dbReference type="HAMAP-Rule" id="MF_01212"/>
    </source>
</evidence>
<keyword evidence="6" id="KW-1185">Reference proteome</keyword>
<dbReference type="InterPro" id="IPR003607">
    <property type="entry name" value="HD/PDEase_dom"/>
</dbReference>
<dbReference type="EMBL" id="CP033896">
    <property type="protein sequence ID" value="AZA14049.1"/>
    <property type="molecule type" value="Genomic_DNA"/>
</dbReference>
<evidence type="ECO:0000259" key="4">
    <source>
        <dbReference type="PROSITE" id="PS51831"/>
    </source>
</evidence>
<dbReference type="Gene3D" id="1.10.3210.10">
    <property type="entry name" value="Hypothetical protein af1432"/>
    <property type="match status" value="1"/>
</dbReference>
<dbReference type="NCBIfam" id="NF002829">
    <property type="entry name" value="PRK03007.1"/>
    <property type="match status" value="1"/>
</dbReference>
<dbReference type="HAMAP" id="MF_01212">
    <property type="entry name" value="dGTPase_type2"/>
    <property type="match status" value="1"/>
</dbReference>
<keyword evidence="1 2" id="KW-0378">Hydrolase</keyword>
<dbReference type="InterPro" id="IPR050135">
    <property type="entry name" value="dGTPase-like"/>
</dbReference>
<proteinExistence type="inferred from homology"/>
<reference evidence="5 6" key="1">
    <citation type="submission" date="2018-11" db="EMBL/GenBank/DDBJ databases">
        <authorList>
            <person name="Kleinhagauer T."/>
            <person name="Glaeser S.P."/>
            <person name="Spergser J."/>
            <person name="Ruckert C."/>
            <person name="Kaempfer P."/>
            <person name="Busse H.-J."/>
        </authorList>
    </citation>
    <scope>NUCLEOTIDE SEQUENCE [LARGE SCALE GENOMIC DNA]</scope>
    <source>
        <strain evidence="5 6">200CH</strain>
    </source>
</reference>
<dbReference type="PANTHER" id="PTHR11373">
    <property type="entry name" value="DEOXYNUCLEOSIDE TRIPHOSPHATE TRIPHOSPHOHYDROLASE"/>
    <property type="match status" value="1"/>
</dbReference>
<dbReference type="InterPro" id="IPR006674">
    <property type="entry name" value="HD_domain"/>
</dbReference>
<accession>A0A3G6J819</accession>
<evidence type="ECO:0000313" key="5">
    <source>
        <dbReference type="EMBL" id="AZA14049.1"/>
    </source>
</evidence>
<dbReference type="Proteomes" id="UP000269019">
    <property type="component" value="Chromosome"/>
</dbReference>
<dbReference type="AlphaFoldDB" id="A0A3G6J819"/>
<organism evidence="5 6">
    <name type="scientific">Corynebacterium choanae</name>
    <dbReference type="NCBI Taxonomy" id="1862358"/>
    <lineage>
        <taxon>Bacteria</taxon>
        <taxon>Bacillati</taxon>
        <taxon>Actinomycetota</taxon>
        <taxon>Actinomycetes</taxon>
        <taxon>Mycobacteriales</taxon>
        <taxon>Corynebacteriaceae</taxon>
        <taxon>Corynebacterium</taxon>
    </lineage>
</organism>
<evidence type="ECO:0000256" key="3">
    <source>
        <dbReference type="SAM" id="MobiDB-lite"/>
    </source>
</evidence>
<dbReference type="InterPro" id="IPR006261">
    <property type="entry name" value="dGTPase"/>
</dbReference>
<dbReference type="KEGG" id="ccho:CCHOA_08300"/>
<dbReference type="InterPro" id="IPR026875">
    <property type="entry name" value="PHydrolase_assoc_dom"/>
</dbReference>
<dbReference type="SUPFAM" id="SSF109604">
    <property type="entry name" value="HD-domain/PDEase-like"/>
    <property type="match status" value="1"/>
</dbReference>
<dbReference type="Pfam" id="PF13286">
    <property type="entry name" value="HD_assoc"/>
    <property type="match status" value="1"/>
</dbReference>
<dbReference type="GO" id="GO:0006203">
    <property type="term" value="P:dGTP catabolic process"/>
    <property type="evidence" value="ECO:0007669"/>
    <property type="project" value="TreeGrafter"/>
</dbReference>
<dbReference type="GO" id="GO:0008832">
    <property type="term" value="F:dGTPase activity"/>
    <property type="evidence" value="ECO:0007669"/>
    <property type="project" value="TreeGrafter"/>
</dbReference>
<dbReference type="PROSITE" id="PS51831">
    <property type="entry name" value="HD"/>
    <property type="match status" value="1"/>
</dbReference>
<dbReference type="OrthoDB" id="9803619at2"/>
<protein>
    <recommendedName>
        <fullName evidence="2">Deoxyguanosinetriphosphate triphosphohydrolase-like protein</fullName>
    </recommendedName>
</protein>
<evidence type="ECO:0000313" key="6">
    <source>
        <dbReference type="Proteomes" id="UP000269019"/>
    </source>
</evidence>
<dbReference type="SMART" id="SM00471">
    <property type="entry name" value="HDc"/>
    <property type="match status" value="1"/>
</dbReference>
<dbReference type="CDD" id="cd00077">
    <property type="entry name" value="HDc"/>
    <property type="match status" value="1"/>
</dbReference>
<dbReference type="PANTHER" id="PTHR11373:SF32">
    <property type="entry name" value="DEOXYGUANOSINETRIPHOSPHATE TRIPHOSPHOHYDROLASE"/>
    <property type="match status" value="1"/>
</dbReference>
<dbReference type="NCBIfam" id="TIGR01353">
    <property type="entry name" value="dGTP_triPase"/>
    <property type="match status" value="1"/>
</dbReference>